<evidence type="ECO:0000313" key="2">
    <source>
        <dbReference type="Proteomes" id="UP000184172"/>
    </source>
</evidence>
<proteinExistence type="predicted"/>
<organism evidence="1 2">
    <name type="scientific">Aequorivita viscosa</name>
    <dbReference type="NCBI Taxonomy" id="797419"/>
    <lineage>
        <taxon>Bacteria</taxon>
        <taxon>Pseudomonadati</taxon>
        <taxon>Bacteroidota</taxon>
        <taxon>Flavobacteriia</taxon>
        <taxon>Flavobacteriales</taxon>
        <taxon>Flavobacteriaceae</taxon>
        <taxon>Aequorivita</taxon>
    </lineage>
</organism>
<dbReference type="STRING" id="797419.SAMN05216556_10785"/>
<gene>
    <name evidence="1" type="ORF">SAMN04487908_1198</name>
</gene>
<reference evidence="2" key="1">
    <citation type="submission" date="2016-11" db="EMBL/GenBank/DDBJ databases">
        <authorList>
            <person name="Varghese N."/>
            <person name="Submissions S."/>
        </authorList>
    </citation>
    <scope>NUCLEOTIDE SEQUENCE [LARGE SCALE GENOMIC DNA]</scope>
    <source>
        <strain evidence="2">DSM 26349</strain>
    </source>
</reference>
<keyword evidence="2" id="KW-1185">Reference proteome</keyword>
<accession>A0A1M6K1I6</accession>
<dbReference type="EMBL" id="FQYV01000019">
    <property type="protein sequence ID" value="SHJ52826.1"/>
    <property type="molecule type" value="Genomic_DNA"/>
</dbReference>
<dbReference type="Proteomes" id="UP000184172">
    <property type="component" value="Unassembled WGS sequence"/>
</dbReference>
<protein>
    <submittedName>
        <fullName evidence="1">Uncharacterized protein</fullName>
    </submittedName>
</protein>
<sequence>MLNNDPKLRPKPLKISSKNINRHFLHTSAYYYTILHISAISYILLEEVRQDESFWFIRIMVSSRPIHCGK</sequence>
<dbReference type="AlphaFoldDB" id="A0A1M6K1I6"/>
<name>A0A1M6K1I6_9FLAO</name>
<evidence type="ECO:0000313" key="1">
    <source>
        <dbReference type="EMBL" id="SHJ52826.1"/>
    </source>
</evidence>